<dbReference type="GO" id="GO:0055085">
    <property type="term" value="P:transmembrane transport"/>
    <property type="evidence" value="ECO:0007669"/>
    <property type="project" value="InterPro"/>
</dbReference>
<dbReference type="Proteomes" id="UP000250079">
    <property type="component" value="Chromosome"/>
</dbReference>
<evidence type="ECO:0000256" key="7">
    <source>
        <dbReference type="RuleBase" id="RU363032"/>
    </source>
</evidence>
<keyword evidence="4 7" id="KW-0812">Transmembrane</keyword>
<keyword evidence="6 7" id="KW-0472">Membrane</keyword>
<comment type="similarity">
    <text evidence="7">Belongs to the binding-protein-dependent transport system permease family.</text>
</comment>
<evidence type="ECO:0000313" key="9">
    <source>
        <dbReference type="EMBL" id="ASJ74715.1"/>
    </source>
</evidence>
<dbReference type="RefSeq" id="WP_088919709.1">
    <property type="nucleotide sequence ID" value="NZ_CP018632.1"/>
</dbReference>
<feature type="transmembrane region" description="Helical" evidence="7">
    <location>
        <begin position="257"/>
        <end position="282"/>
    </location>
</feature>
<name>A0A2Z2NW11_9GAMM</name>
<feature type="transmembrane region" description="Helical" evidence="7">
    <location>
        <begin position="83"/>
        <end position="108"/>
    </location>
</feature>
<evidence type="ECO:0000256" key="6">
    <source>
        <dbReference type="ARBA" id="ARBA00023136"/>
    </source>
</evidence>
<feature type="transmembrane region" description="Helical" evidence="7">
    <location>
        <begin position="144"/>
        <end position="167"/>
    </location>
</feature>
<evidence type="ECO:0000256" key="3">
    <source>
        <dbReference type="ARBA" id="ARBA00022475"/>
    </source>
</evidence>
<dbReference type="OrthoDB" id="9808005at2"/>
<dbReference type="Pfam" id="PF00528">
    <property type="entry name" value="BPD_transp_1"/>
    <property type="match status" value="2"/>
</dbReference>
<dbReference type="PANTHER" id="PTHR30043:SF1">
    <property type="entry name" value="ABC TRANSPORT SYSTEM PERMEASE PROTEIN P69"/>
    <property type="match status" value="1"/>
</dbReference>
<evidence type="ECO:0000256" key="2">
    <source>
        <dbReference type="ARBA" id="ARBA00022448"/>
    </source>
</evidence>
<dbReference type="SUPFAM" id="SSF161098">
    <property type="entry name" value="MetI-like"/>
    <property type="match status" value="2"/>
</dbReference>
<evidence type="ECO:0000256" key="5">
    <source>
        <dbReference type="ARBA" id="ARBA00022989"/>
    </source>
</evidence>
<dbReference type="CDD" id="cd06261">
    <property type="entry name" value="TM_PBP2"/>
    <property type="match status" value="1"/>
</dbReference>
<dbReference type="PROSITE" id="PS50928">
    <property type="entry name" value="ABC_TM1"/>
    <property type="match status" value="2"/>
</dbReference>
<dbReference type="EMBL" id="CP018632">
    <property type="protein sequence ID" value="ASJ74715.1"/>
    <property type="molecule type" value="Genomic_DNA"/>
</dbReference>
<dbReference type="InterPro" id="IPR000515">
    <property type="entry name" value="MetI-like"/>
</dbReference>
<dbReference type="PANTHER" id="PTHR30043">
    <property type="entry name" value="PHOSPHONATES TRANSPORT SYSTEM PERMEASE PROTEIN"/>
    <property type="match status" value="1"/>
</dbReference>
<organism evidence="9 10">
    <name type="scientific">Granulosicoccus antarcticus IMCC3135</name>
    <dbReference type="NCBI Taxonomy" id="1192854"/>
    <lineage>
        <taxon>Bacteria</taxon>
        <taxon>Pseudomonadati</taxon>
        <taxon>Pseudomonadota</taxon>
        <taxon>Gammaproteobacteria</taxon>
        <taxon>Chromatiales</taxon>
        <taxon>Granulosicoccaceae</taxon>
        <taxon>Granulosicoccus</taxon>
    </lineage>
</organism>
<dbReference type="Gene3D" id="1.10.3720.10">
    <property type="entry name" value="MetI-like"/>
    <property type="match status" value="2"/>
</dbReference>
<evidence type="ECO:0000259" key="8">
    <source>
        <dbReference type="PROSITE" id="PS50928"/>
    </source>
</evidence>
<accession>A0A2Z2NW11</accession>
<proteinExistence type="inferred from homology"/>
<dbReference type="InterPro" id="IPR035906">
    <property type="entry name" value="MetI-like_sf"/>
</dbReference>
<feature type="transmembrane region" description="Helical" evidence="7">
    <location>
        <begin position="396"/>
        <end position="413"/>
    </location>
</feature>
<keyword evidence="2 7" id="KW-0813">Transport</keyword>
<protein>
    <submittedName>
        <fullName evidence="9">Phosphate-import permease protein PhnE</fullName>
    </submittedName>
</protein>
<evidence type="ECO:0000313" key="10">
    <source>
        <dbReference type="Proteomes" id="UP000250079"/>
    </source>
</evidence>
<feature type="transmembrane region" description="Helical" evidence="7">
    <location>
        <begin position="419"/>
        <end position="443"/>
    </location>
</feature>
<feature type="domain" description="ABC transmembrane type-1" evidence="8">
    <location>
        <begin position="82"/>
        <end position="275"/>
    </location>
</feature>
<feature type="transmembrane region" description="Helical" evidence="7">
    <location>
        <begin position="368"/>
        <end position="389"/>
    </location>
</feature>
<sequence length="561" mass="60940">MSLNSGIDSRLRSMLLSDPERSTRALLGVGLILLFAASLVGSEFHPATLLNSQSLQSGADFFATFWPPRTDTEFLQRLMRATIVTVSIATVATVLAIVLAAPLAVMVTSRLSISSRGRSMSPVSRICRGTLRGLLLFMRSVPELIWALLFVGITGLGATAGIMGLLITNVGILAKNYAEIMESGEASITGNLLDNGSSRTQTLFYATVPECLPELLSYSIYRWECTLRTSVVLGFVGAGGLGQELLISIRQLSSPEVLSIILVFVVLVYLADTLSGSLRRYLHRHNRQESHISLLSGKRSLLLQRISMAALVLLVLSSFHAVDWQVGQWLKPSSFARTKEFVFGFLPPDTSLGLWQRLATGALETLSMAFAGTALACIVALLISYALFVADQRKQAVGRSLLIVFIRGVQIVLRSIPELVWAMLLIIVAGIGPFTGTLALFLASVGVLSRLYSECLENQDAAALENLLANGSRPIIAPLWSTLIQARSQLLSYSLYRWEHNLRAATLMGIVGAGGVGQELYLRLSVFQFDKVAACILVIVLMVALADSISHFLRHRYAPTV</sequence>
<reference evidence="9 10" key="1">
    <citation type="submission" date="2016-12" db="EMBL/GenBank/DDBJ databases">
        <authorList>
            <person name="Song W.-J."/>
            <person name="Kurnit D.M."/>
        </authorList>
    </citation>
    <scope>NUCLEOTIDE SEQUENCE [LARGE SCALE GENOMIC DNA]</scope>
    <source>
        <strain evidence="9 10">IMCC3135</strain>
    </source>
</reference>
<feature type="domain" description="ABC transmembrane type-1" evidence="8">
    <location>
        <begin position="362"/>
        <end position="550"/>
    </location>
</feature>
<keyword evidence="10" id="KW-1185">Reference proteome</keyword>
<evidence type="ECO:0000256" key="1">
    <source>
        <dbReference type="ARBA" id="ARBA00004651"/>
    </source>
</evidence>
<gene>
    <name evidence="9" type="primary">phnE_1</name>
    <name evidence="9" type="ORF">IMCC3135_23230</name>
</gene>
<dbReference type="GO" id="GO:0005886">
    <property type="term" value="C:plasma membrane"/>
    <property type="evidence" value="ECO:0007669"/>
    <property type="project" value="UniProtKB-SubCell"/>
</dbReference>
<feature type="transmembrane region" description="Helical" evidence="7">
    <location>
        <begin position="302"/>
        <end position="322"/>
    </location>
</feature>
<comment type="subcellular location">
    <subcellularLocation>
        <location evidence="1 7">Cell membrane</location>
        <topology evidence="1 7">Multi-pass membrane protein</topology>
    </subcellularLocation>
</comment>
<feature type="transmembrane region" description="Helical" evidence="7">
    <location>
        <begin position="532"/>
        <end position="553"/>
    </location>
</feature>
<evidence type="ECO:0000256" key="4">
    <source>
        <dbReference type="ARBA" id="ARBA00022692"/>
    </source>
</evidence>
<dbReference type="AlphaFoldDB" id="A0A2Z2NW11"/>
<dbReference type="KEGG" id="gai:IMCC3135_23230"/>
<keyword evidence="5 7" id="KW-1133">Transmembrane helix</keyword>
<keyword evidence="3" id="KW-1003">Cell membrane</keyword>